<dbReference type="EMBL" id="BAABGJ010000020">
    <property type="protein sequence ID" value="GAA4341864.1"/>
    <property type="molecule type" value="Genomic_DNA"/>
</dbReference>
<accession>A0ABP8HNH4</accession>
<gene>
    <name evidence="2" type="ORF">GCM10023165_23050</name>
</gene>
<protein>
    <submittedName>
        <fullName evidence="2">DUF3106 domain-containing protein</fullName>
    </submittedName>
</protein>
<reference evidence="3" key="1">
    <citation type="journal article" date="2019" name="Int. J. Syst. Evol. Microbiol.">
        <title>The Global Catalogue of Microorganisms (GCM) 10K type strain sequencing project: providing services to taxonomists for standard genome sequencing and annotation.</title>
        <authorList>
            <consortium name="The Broad Institute Genomics Platform"/>
            <consortium name="The Broad Institute Genome Sequencing Center for Infectious Disease"/>
            <person name="Wu L."/>
            <person name="Ma J."/>
        </authorList>
    </citation>
    <scope>NUCLEOTIDE SEQUENCE [LARGE SCALE GENOMIC DNA]</scope>
    <source>
        <strain evidence="3">JCM 17804</strain>
    </source>
</reference>
<dbReference type="Pfam" id="PF11304">
    <property type="entry name" value="DUF3106"/>
    <property type="match status" value="1"/>
</dbReference>
<organism evidence="2 3">
    <name type="scientific">Variovorax defluvii</name>
    <dbReference type="NCBI Taxonomy" id="913761"/>
    <lineage>
        <taxon>Bacteria</taxon>
        <taxon>Pseudomonadati</taxon>
        <taxon>Pseudomonadota</taxon>
        <taxon>Betaproteobacteria</taxon>
        <taxon>Burkholderiales</taxon>
        <taxon>Comamonadaceae</taxon>
        <taxon>Variovorax</taxon>
    </lineage>
</organism>
<evidence type="ECO:0000313" key="3">
    <source>
        <dbReference type="Proteomes" id="UP001500975"/>
    </source>
</evidence>
<dbReference type="InterPro" id="IPR021455">
    <property type="entry name" value="DUF3106"/>
</dbReference>
<evidence type="ECO:0000256" key="1">
    <source>
        <dbReference type="SAM" id="MobiDB-lite"/>
    </source>
</evidence>
<name>A0ABP8HNH4_9BURK</name>
<evidence type="ECO:0000313" key="2">
    <source>
        <dbReference type="EMBL" id="GAA4341864.1"/>
    </source>
</evidence>
<keyword evidence="3" id="KW-1185">Reference proteome</keyword>
<sequence length="263" mass="27913">MPPPFQFSANAPPSYVLRLRPAVTGVGVAVVLALAAATSMPADAQTRSADPAASRPVAKPVASRPLWRDLSARQQRALLPLAPHWDALTEPHKRKWLALSRNFASMSPDEQQVLHSRMTEWAQLSNQERSRARLNFAEVKQVPADERKAKWEAYQALSEEEKRELAARAKPRPGAAATIRPVPAQKLVPLPALTADGGHTPRIQLAPPTPTPAVIRLPAAVPVAAPAAPAPSAAPVTAEAQVPAPSAAADPSVRSSDQPSVAP</sequence>
<dbReference type="Proteomes" id="UP001500975">
    <property type="component" value="Unassembled WGS sequence"/>
</dbReference>
<comment type="caution">
    <text evidence="2">The sequence shown here is derived from an EMBL/GenBank/DDBJ whole genome shotgun (WGS) entry which is preliminary data.</text>
</comment>
<feature type="region of interest" description="Disordered" evidence="1">
    <location>
        <begin position="224"/>
        <end position="263"/>
    </location>
</feature>
<proteinExistence type="predicted"/>
<feature type="compositionally biased region" description="Low complexity" evidence="1">
    <location>
        <begin position="224"/>
        <end position="257"/>
    </location>
</feature>
<feature type="region of interest" description="Disordered" evidence="1">
    <location>
        <begin position="41"/>
        <end position="60"/>
    </location>
</feature>